<accession>A0A371F401</accession>
<evidence type="ECO:0000313" key="3">
    <source>
        <dbReference type="Proteomes" id="UP000257109"/>
    </source>
</evidence>
<keyword evidence="3" id="KW-1185">Reference proteome</keyword>
<evidence type="ECO:0000256" key="1">
    <source>
        <dbReference type="SAM" id="Coils"/>
    </source>
</evidence>
<protein>
    <recommendedName>
        <fullName evidence="4">Retrotransposon gag domain-containing protein</fullName>
    </recommendedName>
</protein>
<proteinExistence type="predicted"/>
<organism evidence="2 3">
    <name type="scientific">Mucuna pruriens</name>
    <name type="common">Velvet bean</name>
    <name type="synonym">Dolichos pruriens</name>
    <dbReference type="NCBI Taxonomy" id="157652"/>
    <lineage>
        <taxon>Eukaryota</taxon>
        <taxon>Viridiplantae</taxon>
        <taxon>Streptophyta</taxon>
        <taxon>Embryophyta</taxon>
        <taxon>Tracheophyta</taxon>
        <taxon>Spermatophyta</taxon>
        <taxon>Magnoliopsida</taxon>
        <taxon>eudicotyledons</taxon>
        <taxon>Gunneridae</taxon>
        <taxon>Pentapetalae</taxon>
        <taxon>rosids</taxon>
        <taxon>fabids</taxon>
        <taxon>Fabales</taxon>
        <taxon>Fabaceae</taxon>
        <taxon>Papilionoideae</taxon>
        <taxon>50 kb inversion clade</taxon>
        <taxon>NPAAA clade</taxon>
        <taxon>indigoferoid/millettioid clade</taxon>
        <taxon>Phaseoleae</taxon>
        <taxon>Mucuna</taxon>
    </lineage>
</organism>
<dbReference type="OrthoDB" id="1740536at2759"/>
<sequence length="132" mass="15505">MAFVSHFAANRAKRLKVANLFDIKQTKSESLKQYLTHFNSTTIQEKSREQTRLNVKAVKRNEEVESLHEEAMRRVRERELELREQLDALKVMAECSEPLPCMIWGQPFNKQIDGIVIPPQFREFIVDPFDNT</sequence>
<feature type="non-terminal residue" evidence="2">
    <location>
        <position position="1"/>
    </location>
</feature>
<dbReference type="EMBL" id="QJKJ01010678">
    <property type="protein sequence ID" value="RDX73037.1"/>
    <property type="molecule type" value="Genomic_DNA"/>
</dbReference>
<name>A0A371F401_MUCPR</name>
<gene>
    <name evidence="2" type="ORF">CR513_47410</name>
</gene>
<feature type="coiled-coil region" evidence="1">
    <location>
        <begin position="61"/>
        <end position="92"/>
    </location>
</feature>
<comment type="caution">
    <text evidence="2">The sequence shown here is derived from an EMBL/GenBank/DDBJ whole genome shotgun (WGS) entry which is preliminary data.</text>
</comment>
<evidence type="ECO:0008006" key="4">
    <source>
        <dbReference type="Google" id="ProtNLM"/>
    </source>
</evidence>
<evidence type="ECO:0000313" key="2">
    <source>
        <dbReference type="EMBL" id="RDX73037.1"/>
    </source>
</evidence>
<dbReference type="Proteomes" id="UP000257109">
    <property type="component" value="Unassembled WGS sequence"/>
</dbReference>
<dbReference type="AlphaFoldDB" id="A0A371F401"/>
<reference evidence="2" key="1">
    <citation type="submission" date="2018-05" db="EMBL/GenBank/DDBJ databases">
        <title>Draft genome of Mucuna pruriens seed.</title>
        <authorList>
            <person name="Nnadi N.E."/>
            <person name="Vos R."/>
            <person name="Hasami M.H."/>
            <person name="Devisetty U.K."/>
            <person name="Aguiy J.C."/>
        </authorList>
    </citation>
    <scope>NUCLEOTIDE SEQUENCE [LARGE SCALE GENOMIC DNA]</scope>
    <source>
        <strain evidence="2">JCA_2017</strain>
    </source>
</reference>
<keyword evidence="1" id="KW-0175">Coiled coil</keyword>